<name>A0A397UJ36_9GLOM</name>
<dbReference type="AlphaFoldDB" id="A0A397UJ36"/>
<evidence type="ECO:0000313" key="3">
    <source>
        <dbReference type="Proteomes" id="UP000266673"/>
    </source>
</evidence>
<feature type="compositionally biased region" description="Basic and acidic residues" evidence="1">
    <location>
        <begin position="208"/>
        <end position="219"/>
    </location>
</feature>
<reference evidence="2 3" key="1">
    <citation type="submission" date="2018-06" db="EMBL/GenBank/DDBJ databases">
        <title>Comparative genomics reveals the genomic features of Rhizophagus irregularis, R. cerebriforme, R. diaphanum and Gigaspora rosea, and their symbiotic lifestyle signature.</title>
        <authorList>
            <person name="Morin E."/>
            <person name="San Clemente H."/>
            <person name="Chen E.C.H."/>
            <person name="De La Providencia I."/>
            <person name="Hainaut M."/>
            <person name="Kuo A."/>
            <person name="Kohler A."/>
            <person name="Murat C."/>
            <person name="Tang N."/>
            <person name="Roy S."/>
            <person name="Loubradou J."/>
            <person name="Henrissat B."/>
            <person name="Grigoriev I.V."/>
            <person name="Corradi N."/>
            <person name="Roux C."/>
            <person name="Martin F.M."/>
        </authorList>
    </citation>
    <scope>NUCLEOTIDE SEQUENCE [LARGE SCALE GENOMIC DNA]</scope>
    <source>
        <strain evidence="2 3">DAOM 194757</strain>
    </source>
</reference>
<feature type="region of interest" description="Disordered" evidence="1">
    <location>
        <begin position="194"/>
        <end position="219"/>
    </location>
</feature>
<protein>
    <submittedName>
        <fullName evidence="2">Uncharacterized protein</fullName>
    </submittedName>
</protein>
<gene>
    <name evidence="2" type="ORF">C2G38_2206491</name>
</gene>
<keyword evidence="3" id="KW-1185">Reference proteome</keyword>
<accession>A0A397UJ36</accession>
<proteinExistence type="predicted"/>
<dbReference type="InterPro" id="IPR012337">
    <property type="entry name" value="RNaseH-like_sf"/>
</dbReference>
<dbReference type="EMBL" id="QKWP01001267">
    <property type="protein sequence ID" value="RIB10302.1"/>
    <property type="molecule type" value="Genomic_DNA"/>
</dbReference>
<dbReference type="Gene3D" id="3.30.420.10">
    <property type="entry name" value="Ribonuclease H-like superfamily/Ribonuclease H"/>
    <property type="match status" value="1"/>
</dbReference>
<comment type="caution">
    <text evidence="2">The sequence shown here is derived from an EMBL/GenBank/DDBJ whole genome shotgun (WGS) entry which is preliminary data.</text>
</comment>
<dbReference type="SUPFAM" id="SSF53098">
    <property type="entry name" value="Ribonuclease H-like"/>
    <property type="match status" value="1"/>
</dbReference>
<evidence type="ECO:0000313" key="2">
    <source>
        <dbReference type="EMBL" id="RIB10302.1"/>
    </source>
</evidence>
<evidence type="ECO:0000256" key="1">
    <source>
        <dbReference type="SAM" id="MobiDB-lite"/>
    </source>
</evidence>
<dbReference type="InterPro" id="IPR036397">
    <property type="entry name" value="RNaseH_sf"/>
</dbReference>
<dbReference type="Proteomes" id="UP000266673">
    <property type="component" value="Unassembled WGS sequence"/>
</dbReference>
<organism evidence="2 3">
    <name type="scientific">Gigaspora rosea</name>
    <dbReference type="NCBI Taxonomy" id="44941"/>
    <lineage>
        <taxon>Eukaryota</taxon>
        <taxon>Fungi</taxon>
        <taxon>Fungi incertae sedis</taxon>
        <taxon>Mucoromycota</taxon>
        <taxon>Glomeromycotina</taxon>
        <taxon>Glomeromycetes</taxon>
        <taxon>Diversisporales</taxon>
        <taxon>Gigasporaceae</taxon>
        <taxon>Gigaspora</taxon>
    </lineage>
</organism>
<dbReference type="GO" id="GO:0003676">
    <property type="term" value="F:nucleic acid binding"/>
    <property type="evidence" value="ECO:0007669"/>
    <property type="project" value="InterPro"/>
</dbReference>
<sequence>MASLCYVKSDSLVVVKTDSLVAISSIEKLCKVKIHNGVVWNELADKLAKKAVQLEEMVTVNTTCLFGRMGNTLTTQRKVLSVSVIATGPSDRQGLRSWKELDIEEWRETENTALSAAWAVLLDVAKLSLSAWDLGEILLSDTKEIHFKERELYLSGLVKKRKFELLYKKGFRGGLQEIEKEVSFEQSLKRKCKNKGVRRKASPDPELTEVRRKNREQIK</sequence>